<dbReference type="InterPro" id="IPR001977">
    <property type="entry name" value="Depp_CoAkinase"/>
</dbReference>
<dbReference type="PANTHER" id="PTHR10695">
    <property type="entry name" value="DEPHOSPHO-COA KINASE-RELATED"/>
    <property type="match status" value="1"/>
</dbReference>
<reference evidence="3" key="1">
    <citation type="submission" date="2021-03" db="EMBL/GenBank/DDBJ databases">
        <authorList>
            <person name="Tran Van P."/>
        </authorList>
    </citation>
    <scope>NUCLEOTIDE SEQUENCE</scope>
</reference>
<proteinExistence type="inferred from homology"/>
<organism evidence="3 4">
    <name type="scientific">Timema podura</name>
    <name type="common">Walking stick</name>
    <dbReference type="NCBI Taxonomy" id="61482"/>
    <lineage>
        <taxon>Eukaryota</taxon>
        <taxon>Metazoa</taxon>
        <taxon>Ecdysozoa</taxon>
        <taxon>Arthropoda</taxon>
        <taxon>Hexapoda</taxon>
        <taxon>Insecta</taxon>
        <taxon>Pterygota</taxon>
        <taxon>Neoptera</taxon>
        <taxon>Polyneoptera</taxon>
        <taxon>Phasmatodea</taxon>
        <taxon>Timematodea</taxon>
        <taxon>Timematoidea</taxon>
        <taxon>Timematidae</taxon>
        <taxon>Timema</taxon>
    </lineage>
</organism>
<evidence type="ECO:0000256" key="1">
    <source>
        <dbReference type="ARBA" id="ARBA00022741"/>
    </source>
</evidence>
<evidence type="ECO:0000256" key="2">
    <source>
        <dbReference type="ARBA" id="ARBA00022840"/>
    </source>
</evidence>
<comment type="caution">
    <text evidence="3">The sequence shown here is derived from an EMBL/GenBank/DDBJ whole genome shotgun (WGS) entry which is preliminary data.</text>
</comment>
<dbReference type="CDD" id="cd02022">
    <property type="entry name" value="DPCK"/>
    <property type="match status" value="1"/>
</dbReference>
<keyword evidence="2" id="KW-0067">ATP-binding</keyword>
<evidence type="ECO:0008006" key="5">
    <source>
        <dbReference type="Google" id="ProtNLM"/>
    </source>
</evidence>
<dbReference type="Gene3D" id="3.40.50.300">
    <property type="entry name" value="P-loop containing nucleotide triphosphate hydrolases"/>
    <property type="match status" value="1"/>
</dbReference>
<dbReference type="Proteomes" id="UP001153148">
    <property type="component" value="Unassembled WGS sequence"/>
</dbReference>
<dbReference type="PANTHER" id="PTHR10695:SF46">
    <property type="entry name" value="BIFUNCTIONAL COENZYME A SYNTHASE-RELATED"/>
    <property type="match status" value="1"/>
</dbReference>
<keyword evidence="1" id="KW-0547">Nucleotide-binding</keyword>
<evidence type="ECO:0000313" key="4">
    <source>
        <dbReference type="Proteomes" id="UP001153148"/>
    </source>
</evidence>
<protein>
    <recommendedName>
        <fullName evidence="5">Dephospho-CoA kinase</fullName>
    </recommendedName>
</protein>
<dbReference type="HAMAP" id="MF_00376">
    <property type="entry name" value="Dephospho_CoA_kinase"/>
    <property type="match status" value="1"/>
</dbReference>
<gene>
    <name evidence="3" type="ORF">TPAB3V08_LOCUS286</name>
</gene>
<dbReference type="SUPFAM" id="SSF52540">
    <property type="entry name" value="P-loop containing nucleoside triphosphate hydrolases"/>
    <property type="match status" value="1"/>
</dbReference>
<keyword evidence="4" id="KW-1185">Reference proteome</keyword>
<dbReference type="EMBL" id="CAJPIN010000215">
    <property type="protein sequence ID" value="CAG2053213.1"/>
    <property type="molecule type" value="Genomic_DNA"/>
</dbReference>
<dbReference type="InterPro" id="IPR027417">
    <property type="entry name" value="P-loop_NTPase"/>
</dbReference>
<dbReference type="Pfam" id="PF01121">
    <property type="entry name" value="CoaE"/>
    <property type="match status" value="1"/>
</dbReference>
<dbReference type="NCBIfam" id="TIGR00152">
    <property type="entry name" value="dephospho-CoA kinase"/>
    <property type="match status" value="1"/>
</dbReference>
<sequence>MFIVGLTGGIATVVEPGKRAWHKIKKEFGEDVFTKDGHLNREALGELIFQDVEKRRKLNEITHPEISREMFWAAVRCIFQGHQFIVMDLPLLFESGSMLDEEDLQLQRLMDRNSMSESRAKQRISAQMPLDSKCEKGHFVVENSGTVDDTRQQVLKIISVLQSYNTHWKMRAIVGLCCTGFSLALDLARDQALSMATVVHHAEVVCAALMAK</sequence>
<evidence type="ECO:0000313" key="3">
    <source>
        <dbReference type="EMBL" id="CAG2053213.1"/>
    </source>
</evidence>
<accession>A0ABN7NBM7</accession>
<name>A0ABN7NBM7_TIMPD</name>
<dbReference type="PROSITE" id="PS51219">
    <property type="entry name" value="DPCK"/>
    <property type="match status" value="1"/>
</dbReference>